<feature type="binding site" evidence="9">
    <location>
        <position position="145"/>
    </location>
    <ligand>
        <name>ATP</name>
        <dbReference type="ChEBI" id="CHEBI:30616"/>
    </ligand>
</feature>
<dbReference type="CDD" id="cd01998">
    <property type="entry name" value="MnmA_TRMU-like"/>
    <property type="match status" value="1"/>
</dbReference>
<accession>A0A0G1PLQ2</accession>
<dbReference type="HAMAP" id="MF_00144">
    <property type="entry name" value="tRNA_thiouridyl_MnmA"/>
    <property type="match status" value="1"/>
</dbReference>
<dbReference type="GO" id="GO:0005524">
    <property type="term" value="F:ATP binding"/>
    <property type="evidence" value="ECO:0007669"/>
    <property type="project" value="UniProtKB-KW"/>
</dbReference>
<dbReference type="InterPro" id="IPR046885">
    <property type="entry name" value="MnmA-like_C"/>
</dbReference>
<dbReference type="PANTHER" id="PTHR11933:SF5">
    <property type="entry name" value="MITOCHONDRIAL TRNA-SPECIFIC 2-THIOURIDYLASE 1"/>
    <property type="match status" value="1"/>
</dbReference>
<keyword evidence="3 9" id="KW-0819">tRNA processing</keyword>
<evidence type="ECO:0000256" key="7">
    <source>
        <dbReference type="ARBA" id="ARBA00023157"/>
    </source>
</evidence>
<dbReference type="Gene3D" id="3.40.50.620">
    <property type="entry name" value="HUPs"/>
    <property type="match status" value="1"/>
</dbReference>
<evidence type="ECO:0000256" key="3">
    <source>
        <dbReference type="ARBA" id="ARBA00022694"/>
    </source>
</evidence>
<keyword evidence="7" id="KW-1015">Disulfide bond</keyword>
<dbReference type="InterPro" id="IPR014729">
    <property type="entry name" value="Rossmann-like_a/b/a_fold"/>
</dbReference>
<dbReference type="EC" id="2.8.1.13" evidence="9"/>
<dbReference type="EMBL" id="LCMI01000002">
    <property type="protein sequence ID" value="KKU33597.1"/>
    <property type="molecule type" value="Genomic_DNA"/>
</dbReference>
<feature type="binding site" evidence="9">
    <location>
        <position position="35"/>
    </location>
    <ligand>
        <name>ATP</name>
        <dbReference type="ChEBI" id="CHEBI:30616"/>
    </ligand>
</feature>
<reference evidence="12 13" key="1">
    <citation type="journal article" date="2015" name="Nature">
        <title>rRNA introns, odd ribosomes, and small enigmatic genomes across a large radiation of phyla.</title>
        <authorList>
            <person name="Brown C.T."/>
            <person name="Hug L.A."/>
            <person name="Thomas B.C."/>
            <person name="Sharon I."/>
            <person name="Castelle C.J."/>
            <person name="Singh A."/>
            <person name="Wilkins M.J."/>
            <person name="Williams K.H."/>
            <person name="Banfield J.F."/>
        </authorList>
    </citation>
    <scope>NUCLEOTIDE SEQUENCE [LARGE SCALE GENOMIC DNA]</scope>
</reference>
<keyword evidence="9" id="KW-0963">Cytoplasm</keyword>
<gene>
    <name evidence="9" type="primary">mnmA</name>
    <name evidence="12" type="ORF">UX47_C0002G0005</name>
</gene>
<keyword evidence="5 9" id="KW-0067">ATP-binding</keyword>
<evidence type="ECO:0000256" key="5">
    <source>
        <dbReference type="ARBA" id="ARBA00022840"/>
    </source>
</evidence>
<feature type="binding site" evidence="9">
    <location>
        <begin position="9"/>
        <end position="16"/>
    </location>
    <ligand>
        <name>ATP</name>
        <dbReference type="ChEBI" id="CHEBI:30616"/>
    </ligand>
</feature>
<feature type="region of interest" description="Interaction with tRNA" evidence="9">
    <location>
        <begin position="183"/>
        <end position="185"/>
    </location>
</feature>
<feature type="active site" description="Cysteine persulfide intermediate" evidence="9">
    <location>
        <position position="233"/>
    </location>
</feature>
<feature type="active site" description="Nucleophile" evidence="9">
    <location>
        <position position="121"/>
    </location>
</feature>
<organism evidence="12 13">
    <name type="scientific">Candidatus Collierbacteria bacterium GW2011_GWA2_46_26</name>
    <dbReference type="NCBI Taxonomy" id="1618381"/>
    <lineage>
        <taxon>Bacteria</taxon>
        <taxon>Candidatus Collieribacteriota</taxon>
    </lineage>
</organism>
<dbReference type="Gene3D" id="2.30.30.280">
    <property type="entry name" value="Adenine nucleotide alpha hydrolases-like domains"/>
    <property type="match status" value="1"/>
</dbReference>
<evidence type="ECO:0000259" key="10">
    <source>
        <dbReference type="Pfam" id="PF20258"/>
    </source>
</evidence>
<comment type="caution">
    <text evidence="9">Lacks conserved residue(s) required for the propagation of feature annotation.</text>
</comment>
<proteinExistence type="inferred from homology"/>
<dbReference type="Gene3D" id="2.40.30.10">
    <property type="entry name" value="Translation factors"/>
    <property type="match status" value="1"/>
</dbReference>
<dbReference type="PANTHER" id="PTHR11933">
    <property type="entry name" value="TRNA 5-METHYLAMINOMETHYL-2-THIOURIDYLATE -METHYLTRANSFERASE"/>
    <property type="match status" value="1"/>
</dbReference>
<evidence type="ECO:0000313" key="13">
    <source>
        <dbReference type="Proteomes" id="UP000034794"/>
    </source>
</evidence>
<evidence type="ECO:0000313" key="12">
    <source>
        <dbReference type="EMBL" id="KKU33597.1"/>
    </source>
</evidence>
<dbReference type="AlphaFoldDB" id="A0A0G1PLQ2"/>
<dbReference type="NCBIfam" id="TIGR00420">
    <property type="entry name" value="trmU"/>
    <property type="match status" value="1"/>
</dbReference>
<feature type="site" description="Interaction with tRNA" evidence="9">
    <location>
        <position position="383"/>
    </location>
</feature>
<dbReference type="Proteomes" id="UP000034794">
    <property type="component" value="Unassembled WGS sequence"/>
</dbReference>
<evidence type="ECO:0000256" key="8">
    <source>
        <dbReference type="ARBA" id="ARBA00051542"/>
    </source>
</evidence>
<dbReference type="Pfam" id="PF20258">
    <property type="entry name" value="tRNA_Me_trans_C"/>
    <property type="match status" value="1"/>
</dbReference>
<protein>
    <recommendedName>
        <fullName evidence="9">tRNA-specific 2-thiouridylase MnmA</fullName>
        <ecNumber evidence="9">2.8.1.13</ecNumber>
    </recommendedName>
</protein>
<dbReference type="GO" id="GO:0005737">
    <property type="term" value="C:cytoplasm"/>
    <property type="evidence" value="ECO:0007669"/>
    <property type="project" value="UniProtKB-SubCell"/>
</dbReference>
<evidence type="ECO:0000256" key="6">
    <source>
        <dbReference type="ARBA" id="ARBA00022884"/>
    </source>
</evidence>
<feature type="domain" description="tRNA-specific 2-thiouridylase MnmA-like C-terminal" evidence="10">
    <location>
        <begin position="333"/>
        <end position="400"/>
    </location>
</feature>
<feature type="site" description="Interaction with tRNA" evidence="9">
    <location>
        <position position="146"/>
    </location>
</feature>
<comment type="similarity">
    <text evidence="9">Belongs to the MnmA/TRMU family.</text>
</comment>
<dbReference type="SUPFAM" id="SSF52402">
    <property type="entry name" value="Adenine nucleotide alpha hydrolases-like"/>
    <property type="match status" value="1"/>
</dbReference>
<name>A0A0G1PLQ2_9BACT</name>
<evidence type="ECO:0000256" key="2">
    <source>
        <dbReference type="ARBA" id="ARBA00022679"/>
    </source>
</evidence>
<keyword evidence="2 9" id="KW-0808">Transferase</keyword>
<evidence type="ECO:0000256" key="9">
    <source>
        <dbReference type="HAMAP-Rule" id="MF_00144"/>
    </source>
</evidence>
<dbReference type="GO" id="GO:0002143">
    <property type="term" value="P:tRNA wobble position uridine thiolation"/>
    <property type="evidence" value="ECO:0007669"/>
    <property type="project" value="TreeGrafter"/>
</dbReference>
<comment type="caution">
    <text evidence="12">The sequence shown here is derived from an EMBL/GenBank/DDBJ whole genome shotgun (WGS) entry which is preliminary data.</text>
</comment>
<sequence length="401" mass="45001">MNRKKVAVGISGGVDSAVSAMLLKKAGYDVVGVHLYCWPPKSEIEKDLPAGRRVDEKTREEWFKKNGCRADEDRQMALKTALELEVPFKVLDFSEEYNQRVIKYFYEEYEAGRTPNPDVLCNSEIKFGLFLDWAIENGFDYIATGHYAKLKKTRKPENSKTLSKESASVPDLVSLFIPKDKHKDQTYFLWKLTQKELSHVFFPLGDLTKNEVRVLAKEAKLSVADRKDSQGICFVGNVEVREFLARRLKVVLGKVLDTEGLEVGAHDGVWFYTIGQRGGWLQNSKTQKLKTIKTEMGDVTPIFYVIAKDAKRNELVVAEAIGAMGDQLEVGSVNRVSNTKWNLNDLLVRIRHGGELIGARGMEIERGLLVILDKPVRGIAPGQSAVFYSHEGECLGGGVIE</sequence>
<keyword evidence="6 9" id="KW-0694">RNA-binding</keyword>
<dbReference type="Pfam" id="PF20259">
    <property type="entry name" value="tRNA_Me_trans_M"/>
    <property type="match status" value="1"/>
</dbReference>
<comment type="subcellular location">
    <subcellularLocation>
        <location evidence="9">Cytoplasm</location>
    </subcellularLocation>
</comment>
<comment type="function">
    <text evidence="9">Catalyzes the 2-thiolation of uridine at the wobble position (U34) of tRNA, leading to the formation of s(2)U34.</text>
</comment>
<dbReference type="GO" id="GO:0000049">
    <property type="term" value="F:tRNA binding"/>
    <property type="evidence" value="ECO:0007669"/>
    <property type="project" value="UniProtKB-KW"/>
</dbReference>
<comment type="catalytic activity">
    <reaction evidence="8 9">
        <text>S-sulfanyl-L-cysteinyl-[protein] + uridine(34) in tRNA + AH2 + ATP = 2-thiouridine(34) in tRNA + L-cysteinyl-[protein] + A + AMP + diphosphate + H(+)</text>
        <dbReference type="Rhea" id="RHEA:47032"/>
        <dbReference type="Rhea" id="RHEA-COMP:10131"/>
        <dbReference type="Rhea" id="RHEA-COMP:11726"/>
        <dbReference type="Rhea" id="RHEA-COMP:11727"/>
        <dbReference type="Rhea" id="RHEA-COMP:11728"/>
        <dbReference type="ChEBI" id="CHEBI:13193"/>
        <dbReference type="ChEBI" id="CHEBI:15378"/>
        <dbReference type="ChEBI" id="CHEBI:17499"/>
        <dbReference type="ChEBI" id="CHEBI:29950"/>
        <dbReference type="ChEBI" id="CHEBI:30616"/>
        <dbReference type="ChEBI" id="CHEBI:33019"/>
        <dbReference type="ChEBI" id="CHEBI:61963"/>
        <dbReference type="ChEBI" id="CHEBI:65315"/>
        <dbReference type="ChEBI" id="CHEBI:87170"/>
        <dbReference type="ChEBI" id="CHEBI:456215"/>
        <dbReference type="EC" id="2.8.1.13"/>
    </reaction>
</comment>
<dbReference type="Pfam" id="PF03054">
    <property type="entry name" value="tRNA_Me_trans"/>
    <property type="match status" value="1"/>
</dbReference>
<dbReference type="InterPro" id="IPR046884">
    <property type="entry name" value="MnmA-like_central"/>
</dbReference>
<evidence type="ECO:0000256" key="1">
    <source>
        <dbReference type="ARBA" id="ARBA00022555"/>
    </source>
</evidence>
<evidence type="ECO:0000256" key="4">
    <source>
        <dbReference type="ARBA" id="ARBA00022741"/>
    </source>
</evidence>
<dbReference type="InterPro" id="IPR023382">
    <property type="entry name" value="MnmA-like_central_sf"/>
</dbReference>
<feature type="domain" description="tRNA-specific 2-thiouridylase MnmA-like central" evidence="11">
    <location>
        <begin position="242"/>
        <end position="318"/>
    </location>
</feature>
<dbReference type="NCBIfam" id="NF001138">
    <property type="entry name" value="PRK00143.1"/>
    <property type="match status" value="1"/>
</dbReference>
<dbReference type="GO" id="GO:0103016">
    <property type="term" value="F:tRNA-uridine 2-sulfurtransferase activity"/>
    <property type="evidence" value="ECO:0007669"/>
    <property type="project" value="UniProtKB-EC"/>
</dbReference>
<dbReference type="InterPro" id="IPR004506">
    <property type="entry name" value="MnmA-like"/>
</dbReference>
<dbReference type="PATRIC" id="fig|1618381.3.peg.240"/>
<evidence type="ECO:0000259" key="11">
    <source>
        <dbReference type="Pfam" id="PF20259"/>
    </source>
</evidence>
<feature type="region of interest" description="Interaction with target base in tRNA" evidence="9">
    <location>
        <begin position="116"/>
        <end position="118"/>
    </location>
</feature>
<keyword evidence="4 9" id="KW-0547">Nucleotide-binding</keyword>
<keyword evidence="1 9" id="KW-0820">tRNA-binding</keyword>